<comment type="subcellular location">
    <subcellularLocation>
        <location evidence="1">Membrane</location>
        <topology evidence="1">Multi-pass membrane protein</topology>
    </subcellularLocation>
</comment>
<evidence type="ECO:0000256" key="6">
    <source>
        <dbReference type="ARBA" id="ARBA00023136"/>
    </source>
</evidence>
<evidence type="ECO:0000256" key="4">
    <source>
        <dbReference type="ARBA" id="ARBA00022989"/>
    </source>
</evidence>
<feature type="transmembrane region" description="Helical" evidence="10">
    <location>
        <begin position="76"/>
        <end position="107"/>
    </location>
</feature>
<evidence type="ECO:0000256" key="1">
    <source>
        <dbReference type="ARBA" id="ARBA00004141"/>
    </source>
</evidence>
<comment type="caution">
    <text evidence="12">The sequence shown here is derived from an EMBL/GenBank/DDBJ whole genome shotgun (WGS) entry which is preliminary data.</text>
</comment>
<keyword evidence="6 10" id="KW-0472">Membrane</keyword>
<feature type="compositionally biased region" description="Low complexity" evidence="9">
    <location>
        <begin position="277"/>
        <end position="297"/>
    </location>
</feature>
<dbReference type="GO" id="GO:0005886">
    <property type="term" value="C:plasma membrane"/>
    <property type="evidence" value="ECO:0007669"/>
    <property type="project" value="TreeGrafter"/>
</dbReference>
<feature type="transmembrane region" description="Helical" evidence="10">
    <location>
        <begin position="128"/>
        <end position="147"/>
    </location>
</feature>
<feature type="region of interest" description="Disordered" evidence="9">
    <location>
        <begin position="265"/>
        <end position="297"/>
    </location>
</feature>
<dbReference type="SUPFAM" id="SSF81321">
    <property type="entry name" value="Family A G protein-coupled receptor-like"/>
    <property type="match status" value="1"/>
</dbReference>
<keyword evidence="5" id="KW-0297">G-protein coupled receptor</keyword>
<organism evidence="12 13">
    <name type="scientific">Homarus americanus</name>
    <name type="common">American lobster</name>
    <dbReference type="NCBI Taxonomy" id="6706"/>
    <lineage>
        <taxon>Eukaryota</taxon>
        <taxon>Metazoa</taxon>
        <taxon>Ecdysozoa</taxon>
        <taxon>Arthropoda</taxon>
        <taxon>Crustacea</taxon>
        <taxon>Multicrustacea</taxon>
        <taxon>Malacostraca</taxon>
        <taxon>Eumalacostraca</taxon>
        <taxon>Eucarida</taxon>
        <taxon>Decapoda</taxon>
        <taxon>Pleocyemata</taxon>
        <taxon>Astacidea</taxon>
        <taxon>Nephropoidea</taxon>
        <taxon>Nephropidae</taxon>
        <taxon>Homarus</taxon>
    </lineage>
</organism>
<feature type="transmembrane region" description="Helical" evidence="10">
    <location>
        <begin position="218"/>
        <end position="237"/>
    </location>
</feature>
<keyword evidence="7 12" id="KW-0675">Receptor</keyword>
<dbReference type="InterPro" id="IPR000276">
    <property type="entry name" value="GPCR_Rhodpsn"/>
</dbReference>
<evidence type="ECO:0000256" key="3">
    <source>
        <dbReference type="ARBA" id="ARBA00022692"/>
    </source>
</evidence>
<name>A0A8J5TIN2_HOMAM</name>
<evidence type="ECO:0000256" key="8">
    <source>
        <dbReference type="ARBA" id="ARBA00023224"/>
    </source>
</evidence>
<evidence type="ECO:0000259" key="11">
    <source>
        <dbReference type="PROSITE" id="PS50262"/>
    </source>
</evidence>
<keyword evidence="3 10" id="KW-0812">Transmembrane</keyword>
<proteinExistence type="inferred from homology"/>
<evidence type="ECO:0000256" key="10">
    <source>
        <dbReference type="SAM" id="Phobius"/>
    </source>
</evidence>
<dbReference type="PRINTS" id="PR00237">
    <property type="entry name" value="GPCRRHODOPSN"/>
</dbReference>
<reference evidence="12" key="1">
    <citation type="journal article" date="2021" name="Sci. Adv.">
        <title>The American lobster genome reveals insights on longevity, neural, and immune adaptations.</title>
        <authorList>
            <person name="Polinski J.M."/>
            <person name="Zimin A.V."/>
            <person name="Clark K.F."/>
            <person name="Kohn A.B."/>
            <person name="Sadowski N."/>
            <person name="Timp W."/>
            <person name="Ptitsyn A."/>
            <person name="Khanna P."/>
            <person name="Romanova D.Y."/>
            <person name="Williams P."/>
            <person name="Greenwood S.J."/>
            <person name="Moroz L.L."/>
            <person name="Walt D.R."/>
            <person name="Bodnar A.G."/>
        </authorList>
    </citation>
    <scope>NUCLEOTIDE SEQUENCE</scope>
    <source>
        <strain evidence="12">GMGI-L3</strain>
    </source>
</reference>
<dbReference type="GO" id="GO:0004930">
    <property type="term" value="F:G protein-coupled receptor activity"/>
    <property type="evidence" value="ECO:0007669"/>
    <property type="project" value="UniProtKB-KW"/>
</dbReference>
<dbReference type="EMBL" id="JAHLQT010010484">
    <property type="protein sequence ID" value="KAG7172818.1"/>
    <property type="molecule type" value="Genomic_DNA"/>
</dbReference>
<feature type="transmembrane region" description="Helical" evidence="10">
    <location>
        <begin position="179"/>
        <end position="198"/>
    </location>
</feature>
<evidence type="ECO:0000256" key="7">
    <source>
        <dbReference type="ARBA" id="ARBA00023170"/>
    </source>
</evidence>
<dbReference type="InterPro" id="IPR017452">
    <property type="entry name" value="GPCR_Rhodpsn_7TM"/>
</dbReference>
<accession>A0A8J5TIN2</accession>
<dbReference type="PANTHER" id="PTHR45695">
    <property type="entry name" value="LEUCOKININ RECEPTOR-RELATED"/>
    <property type="match status" value="1"/>
</dbReference>
<dbReference type="PANTHER" id="PTHR45695:SF37">
    <property type="entry name" value="FREE FATTY ACID RECEPTOR 4-LIKE"/>
    <property type="match status" value="1"/>
</dbReference>
<evidence type="ECO:0000256" key="2">
    <source>
        <dbReference type="ARBA" id="ARBA00010663"/>
    </source>
</evidence>
<dbReference type="AlphaFoldDB" id="A0A8J5TIN2"/>
<evidence type="ECO:0000313" key="12">
    <source>
        <dbReference type="EMBL" id="KAG7172818.1"/>
    </source>
</evidence>
<evidence type="ECO:0000313" key="13">
    <source>
        <dbReference type="Proteomes" id="UP000747542"/>
    </source>
</evidence>
<dbReference type="Pfam" id="PF00001">
    <property type="entry name" value="7tm_1"/>
    <property type="match status" value="1"/>
</dbReference>
<evidence type="ECO:0000256" key="5">
    <source>
        <dbReference type="ARBA" id="ARBA00023040"/>
    </source>
</evidence>
<comment type="similarity">
    <text evidence="2">Belongs to the G-protein coupled receptor 1 family.</text>
</comment>
<feature type="non-terminal residue" evidence="12">
    <location>
        <position position="352"/>
    </location>
</feature>
<dbReference type="Proteomes" id="UP000747542">
    <property type="component" value="Unassembled WGS sequence"/>
</dbReference>
<dbReference type="Gene3D" id="1.20.1070.10">
    <property type="entry name" value="Rhodopsin 7-helix transmembrane proteins"/>
    <property type="match status" value="1"/>
</dbReference>
<feature type="domain" description="G-protein coupled receptors family 1 profile" evidence="11">
    <location>
        <begin position="1"/>
        <end position="195"/>
    </location>
</feature>
<protein>
    <submittedName>
        <fullName evidence="12">Substance-K receptor-like</fullName>
    </submittedName>
</protein>
<evidence type="ECO:0000256" key="9">
    <source>
        <dbReference type="SAM" id="MobiDB-lite"/>
    </source>
</evidence>
<dbReference type="PROSITE" id="PS50262">
    <property type="entry name" value="G_PROTEIN_RECEP_F1_2"/>
    <property type="match status" value="1"/>
</dbReference>
<feature type="transmembrane region" description="Helical" evidence="10">
    <location>
        <begin position="32"/>
        <end position="56"/>
    </location>
</feature>
<keyword evidence="13" id="KW-1185">Reference proteome</keyword>
<keyword evidence="4 10" id="KW-1133">Transmembrane helix</keyword>
<gene>
    <name evidence="12" type="primary">TACR2-L</name>
    <name evidence="12" type="ORF">Hamer_G007065</name>
</gene>
<keyword evidence="8" id="KW-0807">Transducer</keyword>
<sequence>MLVSVTSLATISCDRMVGVVFPFHKHLKRWNYVAIIVAIWVVSAILALPFCFYRIYTVRAWKDLTETNCGEEDQKIRIWWVVSIIGLTWLPLSIMVVSYTRIFVYFQQMRFSFMKSREHPAMVHLKKRVVRMMFVVVVAFTVCWLPFQILKIANNMFIDESGHFVNEKAEQTYNDLLTVAQYMVYTNAAINPIVYALMHQTFRRAFRVTFPCFYKNEVLQLSLVMILISFLFTFMLLPQPSLVLTRGQGMQRYVWSIKSTASDVYGNPKSKKARTVSESSSQRSRSGSGRDSGRGSFSESLTELQISYANEGFVMDLQPRRMSFVSTGSLGHLVTQVIEEETSSDVENERVL</sequence>